<proteinExistence type="predicted"/>
<evidence type="ECO:0008006" key="3">
    <source>
        <dbReference type="Google" id="ProtNLM"/>
    </source>
</evidence>
<comment type="caution">
    <text evidence="1">The sequence shown here is derived from an EMBL/GenBank/DDBJ whole genome shotgun (WGS) entry which is preliminary data.</text>
</comment>
<reference evidence="1 2" key="1">
    <citation type="submission" date="2018-08" db="EMBL/GenBank/DDBJ databases">
        <title>Genome sequencing of Agrobacterium vitis strain ICMP 10754.</title>
        <authorList>
            <person name="Visnovsky S.B."/>
            <person name="Pitman A.R."/>
        </authorList>
    </citation>
    <scope>NUCLEOTIDE SEQUENCE [LARGE SCALE GENOMIC DNA]</scope>
    <source>
        <strain evidence="1 2">ICMP 10754</strain>
    </source>
</reference>
<dbReference type="InterPro" id="IPR052572">
    <property type="entry name" value="UPF0153_domain"/>
</dbReference>
<dbReference type="Proteomes" id="UP000436911">
    <property type="component" value="Unassembled WGS sequence"/>
</dbReference>
<organism evidence="1 2">
    <name type="scientific">Agrobacterium vitis</name>
    <name type="common">Rhizobium vitis</name>
    <dbReference type="NCBI Taxonomy" id="373"/>
    <lineage>
        <taxon>Bacteria</taxon>
        <taxon>Pseudomonadati</taxon>
        <taxon>Pseudomonadota</taxon>
        <taxon>Alphaproteobacteria</taxon>
        <taxon>Hyphomicrobiales</taxon>
        <taxon>Rhizobiaceae</taxon>
        <taxon>Rhizobium/Agrobacterium group</taxon>
        <taxon>Agrobacterium</taxon>
    </lineage>
</organism>
<sequence length="146" mass="16002">MPLDMSPAPATLPARTCGTCTLCCRLPDIDALAKPANTWCTHCTAEKGCTIYPDRPQLCRDFLCLWMTSASLSPEWEPAKAKMMVYTQGPQITVLVDPAFPEVWRHEPYISTLRRWAADAEAVGGYVIVFVGEDVVKINAGKVLAG</sequence>
<accession>A0A368NJV0</accession>
<dbReference type="PANTHER" id="PTHR36931">
    <property type="entry name" value="UPF0153 PROTEIN YEIW"/>
    <property type="match status" value="1"/>
</dbReference>
<dbReference type="AlphaFoldDB" id="A0A368NJV0"/>
<dbReference type="PANTHER" id="PTHR36931:SF1">
    <property type="entry name" value="UPF0153 PROTEIN YEIW"/>
    <property type="match status" value="1"/>
</dbReference>
<evidence type="ECO:0000313" key="2">
    <source>
        <dbReference type="Proteomes" id="UP000436911"/>
    </source>
</evidence>
<dbReference type="OrthoDB" id="7202843at2"/>
<protein>
    <recommendedName>
        <fullName evidence="3">YkgJ family cysteine cluster protein</fullName>
    </recommendedName>
</protein>
<dbReference type="EMBL" id="QUSG01000012">
    <property type="protein sequence ID" value="KAA3525264.1"/>
    <property type="molecule type" value="Genomic_DNA"/>
</dbReference>
<name>A0A368NJV0_AGRVI</name>
<evidence type="ECO:0000313" key="1">
    <source>
        <dbReference type="EMBL" id="KAA3525264.1"/>
    </source>
</evidence>
<gene>
    <name evidence="1" type="ORF">DXT89_18200</name>
</gene>